<dbReference type="SUPFAM" id="SSF51445">
    <property type="entry name" value="(Trans)glycosidases"/>
    <property type="match status" value="1"/>
</dbReference>
<dbReference type="Pfam" id="PF22062">
    <property type="entry name" value="OB_DPOA2"/>
    <property type="match status" value="1"/>
</dbReference>
<evidence type="ECO:0000256" key="6">
    <source>
        <dbReference type="SAM" id="Phobius"/>
    </source>
</evidence>
<dbReference type="Gene3D" id="3.20.20.80">
    <property type="entry name" value="Glycosidases"/>
    <property type="match status" value="1"/>
</dbReference>
<dbReference type="SMART" id="SM01230">
    <property type="entry name" value="Gln-synt_C"/>
    <property type="match status" value="1"/>
</dbReference>
<dbReference type="Pfam" id="PF00120">
    <property type="entry name" value="Gln-synt_C"/>
    <property type="match status" value="1"/>
</dbReference>
<dbReference type="InterPro" id="IPR007185">
    <property type="entry name" value="DNA_pol_a/d/e_bsu"/>
</dbReference>
<evidence type="ECO:0000256" key="5">
    <source>
        <dbReference type="SAM" id="MobiDB-lite"/>
    </source>
</evidence>
<evidence type="ECO:0000256" key="2">
    <source>
        <dbReference type="ARBA" id="ARBA00022705"/>
    </source>
</evidence>
<dbReference type="InterPro" id="IPR017853">
    <property type="entry name" value="GH"/>
</dbReference>
<sequence length="1690" mass="182775">MSKQEVLKAFGDDLDSKLVQECISICKLYNLSPNDLFYKWEASTSNFNTMFRTQTAAKFDMEAVVSLKATLQRDLNDKKRQTPKMNRTAMVARNRMPVFGRNPMARAPATPQMKKEIVDVDMGDSTSTSTATYTPSAVVFRVEESKRNQSYRYMYEKVLERSEILDDQIAQFGERISKHYGIKSLADPASTTEEEVTVVGRISQDTEQTTSTKLDESTLIIDTSRNEGSRRVPVRFEPSLKIRGGAKGAGGLGLFPGMMVALKGKNGGGGWFSVSEILIPPPYRTLSVVSKSEPKVDSSSFSLGPFVDATHKSIQAGDIDHSPLQLFQKRFTTEIRNYLDSAPGSIAVLVPNTRDLISSHAVYPQGAFESDVTNSDPRIRLVSNPASFSINNVTFGITTHDIVFHLKSQEVGIRGDEVDSVEPELPEDVDGIANACRHLLQQQSYYPMFPVPLDESERVNLDLTHSSGLAMSTVDGAYAPDVLVVPTRLKQFVKNYLNVSSGCKATIMSNDFNHGIVYSPSTIIAAKPLDVEDLVSLNISYVQVTWVDLTALVRYRVVPISYFKKMLSSSRPGIALAKAALGLVYLNLADGFRGVGEDIYALDMSTLRISPYKPGYASVMGWFQEKSPIRGADGQLTIEAAVCPRSLLRRVVAQARSEAGVEFLCGFETEFILLKSTKKPTEGANYHHWSHSSGLLAGSVENTILQEIVDSLVKGGIEVTMFHAEAAPGQYEIVSGPLLPLESADAYMYTRETIVNVAAKHGMHATFAPRVFKDSTGTGAHVHVSVHSKDDIKIANQLSSAEALFVSGLLKRLPAIVGATLPTPASYKRVGDGSWSGGTYICWGTENREAPIRLANASSPLSRNFELRFLDGTCNPYVGLALILASGVLGIKNNESLTVKDCAGPKTAAEMTVQERVEHGIPGRLPLTWDAARDLFSSEPFVRELLGEELTTKFLSVHKHRLKFRNQDAVRLGQYIHSAEEIGSRDYLDPPRASFLAQDSTNVSQTSSPANSTTMLPKSETDNYRSNPTKKSRGPVFWLACIAALIVIILAVILPVYFVVIKKDNNDGSSAPSNSGNEGGSGDGDNGGGSTGDPTVNAAITGGDGSEVTTEDGSKFTYNNSFGGFWVSDPSDPFGGGAKPNSWTPALNETWTWGKDKAYGVNLGGWLVLEPFISPALYQKYPGTVDEWTLSEAMAADTAGGGLDQIEEHYKTFITEKDFAEIAGAGLNWVRIPIPFWAVDKWEAFAWARKYGLRVNLDLHTIPGSQNGYNHSGKSGEINFLRGTMGIANAQRALEYIRVITQFVSQDEYSDVVQMFGIMNEAIIGSIGREQLTSFYREAHDMIRGITGTGEGHGFYISLHDGFEIDMTQWDAFLAGSDRVVLDRHPYTSFSGSTFEDPIATGTGPEAGGVWVATACSWATESVRLSSTFGVNYAGEWSNGYNDCGLFLTGPGGSHTYSGDCGLWEDATTWDESTKAGVAAFNAAQMDSLSNWFFWTWKIGNSEEGRVQAPLWSYQLGLEGGWILKDPREAVGKCGAELPQFDGNYQPYMTGGAGAGTITAAVDGLSFPPATIYMADVPATELPQYTPTGTVHTLPGPSITGFTVDGWYDAQDTALAPTGIAGCDYPNMWDAVSAPIPTGCGAGAAVDDGTATTATTGPATPTEEPVADDTTATTDTTGDPAAAAADAVPA</sequence>
<comment type="similarity">
    <text evidence="3 4">Belongs to the glutamine synthetase family.</text>
</comment>
<dbReference type="InterPro" id="IPR054300">
    <property type="entry name" value="OB_DPOA2"/>
</dbReference>
<protein>
    <submittedName>
        <fullName evidence="8">Putative ectomycorrhiza-upregulated exo-beta-1,3-glucanase GH5</fullName>
    </submittedName>
</protein>
<dbReference type="GO" id="GO:0004356">
    <property type="term" value="F:glutamine synthetase activity"/>
    <property type="evidence" value="ECO:0007669"/>
    <property type="project" value="InterPro"/>
</dbReference>
<dbReference type="Gene3D" id="3.60.21.60">
    <property type="match status" value="1"/>
</dbReference>
<feature type="region of interest" description="Disordered" evidence="5">
    <location>
        <begin position="1650"/>
        <end position="1690"/>
    </location>
</feature>
<dbReference type="PROSITE" id="PS51987">
    <property type="entry name" value="GS_CATALYTIC"/>
    <property type="match status" value="1"/>
</dbReference>
<feature type="compositionally biased region" description="Polar residues" evidence="5">
    <location>
        <begin position="998"/>
        <end position="1016"/>
    </location>
</feature>
<evidence type="ECO:0000256" key="3">
    <source>
        <dbReference type="PROSITE-ProRule" id="PRU01331"/>
    </source>
</evidence>
<keyword evidence="2" id="KW-0235">DNA replication</keyword>
<evidence type="ECO:0000313" key="8">
    <source>
        <dbReference type="EMBL" id="ADX07321.1"/>
    </source>
</evidence>
<feature type="region of interest" description="Disordered" evidence="5">
    <location>
        <begin position="998"/>
        <end position="1031"/>
    </location>
</feature>
<dbReference type="SUPFAM" id="SSF55931">
    <property type="entry name" value="Glutamine synthetase/guanido kinase"/>
    <property type="match status" value="1"/>
</dbReference>
<feature type="region of interest" description="Disordered" evidence="5">
    <location>
        <begin position="1067"/>
        <end position="1113"/>
    </location>
</feature>
<dbReference type="Pfam" id="PF04042">
    <property type="entry name" value="DNA_pol_E_B"/>
    <property type="match status" value="1"/>
</dbReference>
<keyword evidence="1" id="KW-0436">Ligase</keyword>
<reference evidence="8" key="1">
    <citation type="submission" date="2009-11" db="EMBL/GenBank/DDBJ databases">
        <title>Useful genes from Flammulina velutipes.</title>
        <authorList>
            <person name="Yoon H."/>
            <person name="Kim J.-G."/>
            <person name="Lee B.-M."/>
            <person name="Kong W.-S."/>
            <person name="Lee C.-S."/>
            <person name="Choi J.-W."/>
        </authorList>
    </citation>
    <scope>NUCLEOTIDE SEQUENCE</scope>
    <source>
        <strain evidence="8">KACC 42777</strain>
    </source>
</reference>
<dbReference type="EMBL" id="GU169886">
    <property type="protein sequence ID" value="ADX07321.1"/>
    <property type="molecule type" value="mRNA"/>
</dbReference>
<evidence type="ECO:0000259" key="7">
    <source>
        <dbReference type="PROSITE" id="PS51987"/>
    </source>
</evidence>
<dbReference type="InterPro" id="IPR008146">
    <property type="entry name" value="Gln_synth_cat_dom"/>
</dbReference>
<keyword evidence="6" id="KW-0812">Transmembrane</keyword>
<dbReference type="InterPro" id="IPR014746">
    <property type="entry name" value="Gln_synth/guanido_kin_cat_dom"/>
</dbReference>
<evidence type="ECO:0000256" key="1">
    <source>
        <dbReference type="ARBA" id="ARBA00022598"/>
    </source>
</evidence>
<accession>G8A547</accession>
<proteinExistence type="evidence at transcript level"/>
<feature type="compositionally biased region" description="Gly residues" evidence="5">
    <location>
        <begin position="1077"/>
        <end position="1091"/>
    </location>
</feature>
<keyword evidence="6" id="KW-0472">Membrane</keyword>
<feature type="domain" description="GS catalytic" evidence="7">
    <location>
        <begin position="644"/>
        <end position="1018"/>
    </location>
</feature>
<feature type="transmembrane region" description="Helical" evidence="6">
    <location>
        <begin position="1036"/>
        <end position="1060"/>
    </location>
</feature>
<evidence type="ECO:0000256" key="4">
    <source>
        <dbReference type="RuleBase" id="RU000384"/>
    </source>
</evidence>
<dbReference type="PANTHER" id="PTHR43785">
    <property type="entry name" value="GAMMA-GLUTAMYLPUTRESCINE SYNTHETASE"/>
    <property type="match status" value="1"/>
</dbReference>
<organism evidence="8">
    <name type="scientific">Flammulina velutipes</name>
    <name type="common">Agaricus velutipes</name>
    <dbReference type="NCBI Taxonomy" id="38945"/>
    <lineage>
        <taxon>Eukaryota</taxon>
        <taxon>Fungi</taxon>
        <taxon>Dikarya</taxon>
        <taxon>Basidiomycota</taxon>
        <taxon>Agaricomycotina</taxon>
        <taxon>Agaricomycetes</taxon>
        <taxon>Agaricomycetidae</taxon>
        <taxon>Agaricales</taxon>
        <taxon>Marasmiineae</taxon>
        <taxon>Physalacriaceae</taxon>
        <taxon>Flammulina</taxon>
    </lineage>
</organism>
<dbReference type="PANTHER" id="PTHR43785:SF2">
    <property type="entry name" value="TYPE-1 GLUTAMINE SYNTHETASE 1"/>
    <property type="match status" value="1"/>
</dbReference>
<dbReference type="Gene3D" id="3.30.590.10">
    <property type="entry name" value="Glutamine synthetase/guanido kinase, catalytic domain"/>
    <property type="match status" value="1"/>
</dbReference>
<name>G8A547_FLAVE</name>
<dbReference type="GO" id="GO:0006260">
    <property type="term" value="P:DNA replication"/>
    <property type="evidence" value="ECO:0007669"/>
    <property type="project" value="UniProtKB-KW"/>
</dbReference>
<dbReference type="GO" id="GO:0003677">
    <property type="term" value="F:DNA binding"/>
    <property type="evidence" value="ECO:0007669"/>
    <property type="project" value="InterPro"/>
</dbReference>
<keyword evidence="6" id="KW-1133">Transmembrane helix</keyword>